<accession>A0A8S5MGB9</accession>
<name>A0A8S5MGB9_9CAUD</name>
<organism evidence="1">
    <name type="scientific">Podoviridae sp. ct9P15</name>
    <dbReference type="NCBI Taxonomy" id="2826543"/>
    <lineage>
        <taxon>Viruses</taxon>
        <taxon>Duplodnaviria</taxon>
        <taxon>Heunggongvirae</taxon>
        <taxon>Uroviricota</taxon>
        <taxon>Caudoviricetes</taxon>
    </lineage>
</organism>
<evidence type="ECO:0000313" key="1">
    <source>
        <dbReference type="EMBL" id="DAD80971.1"/>
    </source>
</evidence>
<sequence>MEVVKVVCPRCGKRLFDLSLERPPGGTVMIVCRRCKTLDVLDLSVYNKSNQQNRSDSASHKAPEPNP</sequence>
<proteinExistence type="predicted"/>
<reference evidence="1" key="1">
    <citation type="journal article" date="2021" name="Proc. Natl. Acad. Sci. U.S.A.">
        <title>A Catalog of Tens of Thousands of Viruses from Human Metagenomes Reveals Hidden Associations with Chronic Diseases.</title>
        <authorList>
            <person name="Tisza M.J."/>
            <person name="Buck C.B."/>
        </authorList>
    </citation>
    <scope>NUCLEOTIDE SEQUENCE</scope>
    <source>
        <strain evidence="1">Ct9P15</strain>
    </source>
</reference>
<keyword evidence="1" id="KW-0804">Transcription</keyword>
<protein>
    <submittedName>
        <fullName evidence="1">DNA-directed RNA polymerase</fullName>
    </submittedName>
</protein>
<keyword evidence="1" id="KW-0240">DNA-directed RNA polymerase</keyword>
<dbReference type="GO" id="GO:0000428">
    <property type="term" value="C:DNA-directed RNA polymerase complex"/>
    <property type="evidence" value="ECO:0007669"/>
    <property type="project" value="UniProtKB-KW"/>
</dbReference>
<dbReference type="EMBL" id="BK014892">
    <property type="protein sequence ID" value="DAD80971.1"/>
    <property type="molecule type" value="Genomic_DNA"/>
</dbReference>